<protein>
    <submittedName>
        <fullName evidence="2">Unannotated protein</fullName>
    </submittedName>
</protein>
<dbReference type="Pfam" id="PF02464">
    <property type="entry name" value="CinA"/>
    <property type="match status" value="1"/>
</dbReference>
<dbReference type="EMBL" id="CAEZXK010000012">
    <property type="protein sequence ID" value="CAB4685655.1"/>
    <property type="molecule type" value="Genomic_DNA"/>
</dbReference>
<evidence type="ECO:0000259" key="1">
    <source>
        <dbReference type="Pfam" id="PF02464"/>
    </source>
</evidence>
<dbReference type="InterPro" id="IPR036653">
    <property type="entry name" value="CinA-like_C"/>
</dbReference>
<dbReference type="InterPro" id="IPR008136">
    <property type="entry name" value="CinA_C"/>
</dbReference>
<organism evidence="2">
    <name type="scientific">freshwater metagenome</name>
    <dbReference type="NCBI Taxonomy" id="449393"/>
    <lineage>
        <taxon>unclassified sequences</taxon>
        <taxon>metagenomes</taxon>
        <taxon>ecological metagenomes</taxon>
    </lineage>
</organism>
<sequence>MSNALFEQLLTDLEAHHYKLAIAESLTGGLLSSNFVSVTGASSVYLGSVIAYQDSVKQNLLGVSSQLLEQKGAVSSEVAIAMAAGATSLFSRETDTPAERIVALATTGMASPADESAASGGSEAKPAGLVFVAVQLPGREAQCLQLNLAGGRNQVREAAAEAAAYLLQSELQKID</sequence>
<reference evidence="2" key="1">
    <citation type="submission" date="2020-05" db="EMBL/GenBank/DDBJ databases">
        <authorList>
            <person name="Chiriac C."/>
            <person name="Salcher M."/>
            <person name="Ghai R."/>
            <person name="Kavagutti S V."/>
        </authorList>
    </citation>
    <scope>NUCLEOTIDE SEQUENCE</scope>
</reference>
<proteinExistence type="predicted"/>
<dbReference type="AlphaFoldDB" id="A0A6J6NLR8"/>
<dbReference type="NCBIfam" id="TIGR00199">
    <property type="entry name" value="PncC_domain"/>
    <property type="match status" value="1"/>
</dbReference>
<name>A0A6J6NLR8_9ZZZZ</name>
<dbReference type="Gene3D" id="3.90.950.20">
    <property type="entry name" value="CinA-like"/>
    <property type="match status" value="1"/>
</dbReference>
<accession>A0A6J6NLR8</accession>
<evidence type="ECO:0000313" key="2">
    <source>
        <dbReference type="EMBL" id="CAB4685655.1"/>
    </source>
</evidence>
<feature type="domain" description="CinA C-terminal" evidence="1">
    <location>
        <begin position="5"/>
        <end position="170"/>
    </location>
</feature>
<gene>
    <name evidence="2" type="ORF">UFOPK2370_00608</name>
</gene>
<dbReference type="SUPFAM" id="SSF142433">
    <property type="entry name" value="CinA-like"/>
    <property type="match status" value="1"/>
</dbReference>